<accession>A0A412ENY5</accession>
<feature type="region of interest" description="Disordered" evidence="2">
    <location>
        <begin position="620"/>
        <end position="649"/>
    </location>
</feature>
<evidence type="ECO:0000313" key="6">
    <source>
        <dbReference type="EMBL" id="RGR47298.1"/>
    </source>
</evidence>
<name>A0A412ENY5_9FIRM</name>
<dbReference type="EMBL" id="QRUH01000011">
    <property type="protein sequence ID" value="RGR47298.1"/>
    <property type="molecule type" value="Genomic_DNA"/>
</dbReference>
<dbReference type="GO" id="GO:0003697">
    <property type="term" value="F:single-stranded DNA binding"/>
    <property type="evidence" value="ECO:0007669"/>
    <property type="project" value="InterPro"/>
</dbReference>
<organism evidence="6 7">
    <name type="scientific">Blautia obeum</name>
    <dbReference type="NCBI Taxonomy" id="40520"/>
    <lineage>
        <taxon>Bacteria</taxon>
        <taxon>Bacillati</taxon>
        <taxon>Bacillota</taxon>
        <taxon>Clostridia</taxon>
        <taxon>Lachnospirales</taxon>
        <taxon>Lachnospiraceae</taxon>
        <taxon>Blautia</taxon>
    </lineage>
</organism>
<evidence type="ECO:0000256" key="2">
    <source>
        <dbReference type="SAM" id="MobiDB-lite"/>
    </source>
</evidence>
<protein>
    <submittedName>
        <fullName evidence="6">DUF1738 domain-containing protein</fullName>
    </submittedName>
</protein>
<dbReference type="Pfam" id="PF08401">
    <property type="entry name" value="ArdcN"/>
    <property type="match status" value="1"/>
</dbReference>
<dbReference type="Pfam" id="PF06114">
    <property type="entry name" value="Peptidase_M78"/>
    <property type="match status" value="1"/>
</dbReference>
<dbReference type="Proteomes" id="UP000285839">
    <property type="component" value="Unassembled WGS sequence"/>
</dbReference>
<dbReference type="InterPro" id="IPR013610">
    <property type="entry name" value="ArdC_N"/>
</dbReference>
<evidence type="ECO:0000256" key="1">
    <source>
        <dbReference type="SAM" id="Coils"/>
    </source>
</evidence>
<dbReference type="AlphaFoldDB" id="A0A412ENY5"/>
<feature type="coiled-coil region" evidence="1">
    <location>
        <begin position="287"/>
        <end position="314"/>
    </location>
</feature>
<evidence type="ECO:0000313" key="7">
    <source>
        <dbReference type="Proteomes" id="UP000285839"/>
    </source>
</evidence>
<comment type="caution">
    <text evidence="6">The sequence shown here is derived from an EMBL/GenBank/DDBJ whole genome shotgun (WGS) entry which is preliminary data.</text>
</comment>
<evidence type="ECO:0000259" key="5">
    <source>
        <dbReference type="Pfam" id="PF14191"/>
    </source>
</evidence>
<dbReference type="RefSeq" id="WP_117826119.1">
    <property type="nucleotide sequence ID" value="NZ_QRUH01000011.1"/>
</dbReference>
<feature type="domain" description="YodL-like" evidence="5">
    <location>
        <begin position="400"/>
        <end position="497"/>
    </location>
</feature>
<feature type="domain" description="N-terminal" evidence="4">
    <location>
        <begin position="18"/>
        <end position="138"/>
    </location>
</feature>
<proteinExistence type="predicted"/>
<evidence type="ECO:0000259" key="4">
    <source>
        <dbReference type="Pfam" id="PF08401"/>
    </source>
</evidence>
<gene>
    <name evidence="6" type="ORF">DWY46_13230</name>
</gene>
<dbReference type="InterPro" id="IPR025923">
    <property type="entry name" value="YodL-like_dom"/>
</dbReference>
<sequence>MSEELTKTKLLPIQGKDMDSIMQNLETGVAELFTSERYQEYLKTMSKFHNYSFNNTLLIAMQRPDATLVTGYRNWQSMGRQVKKGEKGITIIAPAPIKRKKEQAVLDHDQKPVIGPDGKPKTEEVEVTLPCFKAITVFDIEQTTGEPIQTLAPEILTAAVEDFDLFLQAIREISPVPIRFDAIEGSANGYYHNLDKEIVIKKEMSQSQTLKTAIHETAHARLHDKEIMESQGIEKDRLTKEVEAESVAYCVCSAFELDTSEYSFPYIAGWSSGKEMRELKASMNVIRKTAGEMIDELTEKIEMMLEQKQEKLLAAVEAAGYRFAKEESNSQHLQFIPDGIHRMQGHLFAKSWNEVERWVEAIIEKGDPIQKERVERVIYPERFEQSFEEMMFTRKECRLSIYHLDKNGSGRDQLFVGMEDLQEKGITITADQYRCVYSSLYLPNEDMNAIYSIFNDDPPADYKAHSLSVSDVVIMNQNGDMKAYFVDRFGFQELPDFVEERKKILGMENDIQKKDILEQTSCISFYAAECSEFPILGEVHHDLTLPEALEAYEKIPAERMNGLKSVGFNLQEGSDYDGMMDLMVAGRSQREILDSIPFYRENKLVQEALKRVEQYIDKKPLNVEKTRPKEEKGEIQKTKSQKRREDMSL</sequence>
<feature type="domain" description="IrrE N-terminal-like" evidence="3">
    <location>
        <begin position="190"/>
        <end position="252"/>
    </location>
</feature>
<keyword evidence="1" id="KW-0175">Coiled coil</keyword>
<dbReference type="Pfam" id="PF14191">
    <property type="entry name" value="YodL"/>
    <property type="match status" value="1"/>
</dbReference>
<reference evidence="6 7" key="1">
    <citation type="submission" date="2018-08" db="EMBL/GenBank/DDBJ databases">
        <title>A genome reference for cultivated species of the human gut microbiota.</title>
        <authorList>
            <person name="Zou Y."/>
            <person name="Xue W."/>
            <person name="Luo G."/>
        </authorList>
    </citation>
    <scope>NUCLEOTIDE SEQUENCE [LARGE SCALE GENOMIC DNA]</scope>
    <source>
        <strain evidence="6 7">AF25-21</strain>
    </source>
</reference>
<evidence type="ECO:0000259" key="3">
    <source>
        <dbReference type="Pfam" id="PF06114"/>
    </source>
</evidence>
<dbReference type="InterPro" id="IPR010359">
    <property type="entry name" value="IrrE_HExxH"/>
</dbReference>
<dbReference type="Gene3D" id="1.10.10.2910">
    <property type="match status" value="1"/>
</dbReference>